<accession>A0A6J0BDE0</accession>
<evidence type="ECO:0000313" key="3">
    <source>
        <dbReference type="Proteomes" id="UP000829291"/>
    </source>
</evidence>
<feature type="coiled-coil region" evidence="1">
    <location>
        <begin position="223"/>
        <end position="338"/>
    </location>
</feature>
<dbReference type="GeneID" id="107218853"/>
<evidence type="ECO:0000256" key="2">
    <source>
        <dbReference type="SAM" id="MobiDB-lite"/>
    </source>
</evidence>
<feature type="region of interest" description="Disordered" evidence="2">
    <location>
        <begin position="1"/>
        <end position="27"/>
    </location>
</feature>
<dbReference type="PANTHER" id="PTHR23313">
    <property type="entry name" value="TSEC1-RELATED"/>
    <property type="match status" value="1"/>
</dbReference>
<feature type="region of interest" description="Disordered" evidence="2">
    <location>
        <begin position="100"/>
        <end position="128"/>
    </location>
</feature>
<dbReference type="InParanoid" id="A0A6J0BDE0"/>
<protein>
    <submittedName>
        <fullName evidence="4">Testis-expressed protein 9</fullName>
    </submittedName>
</protein>
<keyword evidence="3" id="KW-1185">Reference proteome</keyword>
<dbReference type="OrthoDB" id="269872at2759"/>
<evidence type="ECO:0000313" key="4">
    <source>
        <dbReference type="RefSeq" id="XP_015512361.2"/>
    </source>
</evidence>
<organism evidence="4">
    <name type="scientific">Neodiprion lecontei</name>
    <name type="common">Redheaded pine sawfly</name>
    <dbReference type="NCBI Taxonomy" id="441921"/>
    <lineage>
        <taxon>Eukaryota</taxon>
        <taxon>Metazoa</taxon>
        <taxon>Ecdysozoa</taxon>
        <taxon>Arthropoda</taxon>
        <taxon>Hexapoda</taxon>
        <taxon>Insecta</taxon>
        <taxon>Pterygota</taxon>
        <taxon>Neoptera</taxon>
        <taxon>Endopterygota</taxon>
        <taxon>Hymenoptera</taxon>
        <taxon>Tenthredinoidea</taxon>
        <taxon>Diprionidae</taxon>
        <taxon>Diprioninae</taxon>
        <taxon>Neodiprion</taxon>
    </lineage>
</organism>
<proteinExistence type="predicted"/>
<sequence length="359" mass="41729">MVEINRKQTTTNEQRDKEETRTFGLPGLPFRSADREERLAGFQTKNITMSDELLTRENKFYELNGELERKTRELMREVNSVVSTTRLFDGEAAYERLVNNSKSKNGERDKSLKQVVDSVSRDSESDAGLPRFLSRSKKIKDTPDNGSYEESFEKRNDAVVRFFKSKAKILESELEAIKLEYKKKCDYSSELQAENKKLDEERVKFCGQVTSLRENLGKIEATNSTQLANLQKSENENVSLKKELDALKKELKATSQSLSSYTIRLNRSTEENERLSKALKSSRLKEKELREDNRKLEEEKKTAIVNLEKQRSELLHAFKKQMLLVDNLKKQKAHLEANILIKYTEEELLKLLDWKLDDV</sequence>
<dbReference type="KEGG" id="nlo:107218853"/>
<keyword evidence="1" id="KW-0175">Coiled coil</keyword>
<dbReference type="Proteomes" id="UP000829291">
    <property type="component" value="Chromosome 4"/>
</dbReference>
<dbReference type="RefSeq" id="XP_015512361.2">
    <property type="nucleotide sequence ID" value="XM_015656875.2"/>
</dbReference>
<evidence type="ECO:0000256" key="1">
    <source>
        <dbReference type="SAM" id="Coils"/>
    </source>
</evidence>
<reference evidence="4" key="1">
    <citation type="submission" date="2025-08" db="UniProtKB">
        <authorList>
            <consortium name="RefSeq"/>
        </authorList>
    </citation>
    <scope>IDENTIFICATION</scope>
    <source>
        <tissue evidence="4">Thorax and Abdomen</tissue>
    </source>
</reference>
<name>A0A6J0BDE0_NEOLC</name>
<gene>
    <name evidence="4" type="primary">LOC107218853</name>
</gene>
<dbReference type="AlphaFoldDB" id="A0A6J0BDE0"/>
<dbReference type="PANTHER" id="PTHR23313:SF0">
    <property type="entry name" value="TESTIS-EXPRESSED PROTEIN 9"/>
    <property type="match status" value="1"/>
</dbReference>